<dbReference type="InterPro" id="IPR033738">
    <property type="entry name" value="AsnB_N"/>
</dbReference>
<dbReference type="InterPro" id="IPR015424">
    <property type="entry name" value="PyrdxlP-dep_Trfase"/>
</dbReference>
<dbReference type="CDD" id="cd01991">
    <property type="entry name" value="Asn_synthase_B_C"/>
    <property type="match status" value="1"/>
</dbReference>
<dbReference type="PANTHER" id="PTHR11772">
    <property type="entry name" value="ASPARAGINE SYNTHETASE"/>
    <property type="match status" value="1"/>
</dbReference>
<protein>
    <recommendedName>
        <fullName evidence="4">Glutamine amidotransferase type-2 domain-containing protein</fullName>
    </recommendedName>
</protein>
<dbReference type="AlphaFoldDB" id="A0A7S4V138"/>
<evidence type="ECO:0000313" key="5">
    <source>
        <dbReference type="EMBL" id="CAE4618191.1"/>
    </source>
</evidence>
<dbReference type="Pfam" id="PF00733">
    <property type="entry name" value="Asn_synthase"/>
    <property type="match status" value="2"/>
</dbReference>
<evidence type="ECO:0000259" key="4">
    <source>
        <dbReference type="PROSITE" id="PS51278"/>
    </source>
</evidence>
<dbReference type="CDD" id="cd00712">
    <property type="entry name" value="AsnB"/>
    <property type="match status" value="1"/>
</dbReference>
<dbReference type="Gene3D" id="3.40.50.620">
    <property type="entry name" value="HUPs"/>
    <property type="match status" value="1"/>
</dbReference>
<dbReference type="PANTHER" id="PTHR11772:SF2">
    <property type="entry name" value="ASPARAGINE SYNTHETASE [GLUTAMINE-HYDROLYZING]"/>
    <property type="match status" value="1"/>
</dbReference>
<evidence type="ECO:0000256" key="1">
    <source>
        <dbReference type="ARBA" id="ARBA00022598"/>
    </source>
</evidence>
<dbReference type="Pfam" id="PF13537">
    <property type="entry name" value="GATase_7"/>
    <property type="match status" value="1"/>
</dbReference>
<dbReference type="InterPro" id="IPR050795">
    <property type="entry name" value="Asn_Synthetase"/>
</dbReference>
<dbReference type="SUPFAM" id="SSF56235">
    <property type="entry name" value="N-terminal nucleophile aminohydrolases (Ntn hydrolases)"/>
    <property type="match status" value="1"/>
</dbReference>
<dbReference type="InterPro" id="IPR014729">
    <property type="entry name" value="Rossmann-like_a/b/a_fold"/>
</dbReference>
<organism evidence="5">
    <name type="scientific">Ditylum brightwellii</name>
    <dbReference type="NCBI Taxonomy" id="49249"/>
    <lineage>
        <taxon>Eukaryota</taxon>
        <taxon>Sar</taxon>
        <taxon>Stramenopiles</taxon>
        <taxon>Ochrophyta</taxon>
        <taxon>Bacillariophyta</taxon>
        <taxon>Mediophyceae</taxon>
        <taxon>Lithodesmiophycidae</taxon>
        <taxon>Lithodesmiales</taxon>
        <taxon>Lithodesmiaceae</taxon>
        <taxon>Ditylum</taxon>
    </lineage>
</organism>
<keyword evidence="3" id="KW-0067">ATP-binding</keyword>
<gene>
    <name evidence="5" type="ORF">DBRI00130_LOCUS20663</name>
</gene>
<sequence length="1191" mass="130217">MLAATLTRGSRSGALAASKNLSLARSAVQKTATRSCGLVAAVDNVWSPSPSTTSSNAAILHDINVLRQTTSRIVHRGPDGQKLTRGSMSTGGYGKWAMGHQRLAIVDPNSRTADMPFRYDFHSSGKNMSGDSKVVNLAANGEIYNHKELYAELVNEHGWKIDRGSQSDCEVIGHAYACLGPEEAVKRLDGMFAFVVFEEGDEATGKAPRAFAARDPVGIKPLYYAKTADGCGYAFASELKSLVGHVDTSTVKQVPPGHYWTPETGLVCYYNPDWLRKDDFAPWEEGKAPSIDEVREGFNAAVSKRMMADVDYGFFLSGGVDSCIVSQVLMPRYRAETGDDRPIPAFTVGMENSPDVMAARAMVDALGGERHVDHRQRVFTPEEVFNLIPKIIFHMETYETELIRSAIPNWLLAERAGADVKMVLTGEGADELFAGYLYFMDAENPRQIQNELRRIYGMLGDINLHRTDRMTMAHALEARVPFLDTKFTEMAMSVDPALKIVDKEAVQTNSPGREKTYLRNMFEGPNENGHSIPRPVLWRAKAMQCEGVGEDWVSMLQRKVAAEVTDAEMDNAHITYPLNTPHTKEELYYRRIFEDHYAGMAHVVNAWEGGCRAGGAAWESDAYTRTGLNNVGVLSHSLQEPVSHSLQEPIAARGFSTSTNARRSFSSFARTGVSSGRRQFSSVSLAVDEAVQSATSCGFDEHEGWLTAGGDDRNLVKKETGTNKYHCAPRPIEDGQIFRGSCTCNVPTKRGYGASQVLFDKLKAASDLDEALQNVFDDQRKRVAETLDLPDGCEVIICPSGSDAEYLPIAIARVLQPETQTGRKIVNIVTQLREIGAGSAPSAAGKFFSDYAPLIGKVPDGLASLNGFHEDEVCEISIPARTPDGAVVDASAEASKLAEEALENGSYPIIHGVFGGKTGLIDAVMPGSTAGGEHSLGVVDACQGRFSLDELKGWLEQDSIVLFTASKFYQAPPFCGAVIVPKAIAEKLKNSPPPGPKDMFSETGLGAFVTDKEVPECMESWKPLLKKDNANNIGLALRWEAGLAAMEALSNTADDKRVKAVDDWAVEVRDFASAQPELDPCYVERSIVSLRLVNGDGWLNMEQLRDVYRWVSLDLSSHLPNEDIDIISTRCFIGQPVDVSESHAILRIALGADSLESYIQDRDTTIREDQITVQKLAAIARNFETLKQSGI</sequence>
<dbReference type="InterPro" id="IPR029055">
    <property type="entry name" value="Ntn_hydrolases_N"/>
</dbReference>
<keyword evidence="2" id="KW-0547">Nucleotide-binding</keyword>
<dbReference type="InterPro" id="IPR001962">
    <property type="entry name" value="Asn_synthase"/>
</dbReference>
<dbReference type="GO" id="GO:0005524">
    <property type="term" value="F:ATP binding"/>
    <property type="evidence" value="ECO:0007669"/>
    <property type="project" value="UniProtKB-KW"/>
</dbReference>
<reference evidence="5" key="1">
    <citation type="submission" date="2021-01" db="EMBL/GenBank/DDBJ databases">
        <authorList>
            <person name="Corre E."/>
            <person name="Pelletier E."/>
            <person name="Niang G."/>
            <person name="Scheremetjew M."/>
            <person name="Finn R."/>
            <person name="Kale V."/>
            <person name="Holt S."/>
            <person name="Cochrane G."/>
            <person name="Meng A."/>
            <person name="Brown T."/>
            <person name="Cohen L."/>
        </authorList>
    </citation>
    <scope>NUCLEOTIDE SEQUENCE</scope>
    <source>
        <strain evidence="5">GSO104</strain>
    </source>
</reference>
<dbReference type="Gene3D" id="3.60.20.10">
    <property type="entry name" value="Glutamine Phosphoribosylpyrophosphate, subunit 1, domain 1"/>
    <property type="match status" value="1"/>
</dbReference>
<proteinExistence type="predicted"/>
<evidence type="ECO:0000256" key="2">
    <source>
        <dbReference type="ARBA" id="ARBA00022741"/>
    </source>
</evidence>
<accession>A0A7S4V138</accession>
<dbReference type="GO" id="GO:0006529">
    <property type="term" value="P:asparagine biosynthetic process"/>
    <property type="evidence" value="ECO:0007669"/>
    <property type="project" value="InterPro"/>
</dbReference>
<dbReference type="GO" id="GO:0004066">
    <property type="term" value="F:asparagine synthase (glutamine-hydrolyzing) activity"/>
    <property type="evidence" value="ECO:0007669"/>
    <property type="project" value="InterPro"/>
</dbReference>
<keyword evidence="1" id="KW-0436">Ligase</keyword>
<dbReference type="EMBL" id="HBNS01026218">
    <property type="protein sequence ID" value="CAE4618191.1"/>
    <property type="molecule type" value="Transcribed_RNA"/>
</dbReference>
<dbReference type="PROSITE" id="PS51278">
    <property type="entry name" value="GATASE_TYPE_2"/>
    <property type="match status" value="1"/>
</dbReference>
<dbReference type="SUPFAM" id="SSF53383">
    <property type="entry name" value="PLP-dependent transferases"/>
    <property type="match status" value="2"/>
</dbReference>
<evidence type="ECO:0000256" key="3">
    <source>
        <dbReference type="ARBA" id="ARBA00022840"/>
    </source>
</evidence>
<dbReference type="SUPFAM" id="SSF52402">
    <property type="entry name" value="Adenine nucleotide alpha hydrolases-like"/>
    <property type="match status" value="1"/>
</dbReference>
<dbReference type="InterPro" id="IPR017932">
    <property type="entry name" value="GATase_2_dom"/>
</dbReference>
<feature type="domain" description="Glutamine amidotransferase type-2" evidence="4">
    <location>
        <begin position="36"/>
        <end position="265"/>
    </location>
</feature>
<name>A0A7S4V138_9STRA</name>
<dbReference type="GO" id="GO:0005829">
    <property type="term" value="C:cytosol"/>
    <property type="evidence" value="ECO:0007669"/>
    <property type="project" value="TreeGrafter"/>
</dbReference>